<proteinExistence type="predicted"/>
<protein>
    <submittedName>
        <fullName evidence="2">MULE domain-containing protein</fullName>
    </submittedName>
</protein>
<keyword evidence="1" id="KW-1185">Reference proteome</keyword>
<accession>A0A0M3IPI8</accession>
<organism evidence="1 2">
    <name type="scientific">Ascaris lumbricoides</name>
    <name type="common">Giant roundworm</name>
    <dbReference type="NCBI Taxonomy" id="6252"/>
    <lineage>
        <taxon>Eukaryota</taxon>
        <taxon>Metazoa</taxon>
        <taxon>Ecdysozoa</taxon>
        <taxon>Nematoda</taxon>
        <taxon>Chromadorea</taxon>
        <taxon>Rhabditida</taxon>
        <taxon>Spirurina</taxon>
        <taxon>Ascaridomorpha</taxon>
        <taxon>Ascaridoidea</taxon>
        <taxon>Ascarididae</taxon>
        <taxon>Ascaris</taxon>
    </lineage>
</organism>
<dbReference type="Proteomes" id="UP000036681">
    <property type="component" value="Unplaced"/>
</dbReference>
<dbReference type="WBParaSite" id="ALUE_0002066601-mRNA-1">
    <property type="protein sequence ID" value="ALUE_0002066601-mRNA-1"/>
    <property type="gene ID" value="ALUE_0002066601"/>
</dbReference>
<dbReference type="AlphaFoldDB" id="A0A0M3IPI8"/>
<sequence length="86" mass="10136">LNSETYHLVIADKCQADGSSIRLWKEISTPIKYVFVKYPPQTFDVLCKLGELITSTFDIFLRFYVQWFQLAEITAVMKFGKYNLRF</sequence>
<name>A0A0M3IPI8_ASCLU</name>
<reference evidence="2" key="1">
    <citation type="submission" date="2017-02" db="UniProtKB">
        <authorList>
            <consortium name="WormBaseParasite"/>
        </authorList>
    </citation>
    <scope>IDENTIFICATION</scope>
</reference>
<evidence type="ECO:0000313" key="2">
    <source>
        <dbReference type="WBParaSite" id="ALUE_0002066601-mRNA-1"/>
    </source>
</evidence>
<evidence type="ECO:0000313" key="1">
    <source>
        <dbReference type="Proteomes" id="UP000036681"/>
    </source>
</evidence>